<dbReference type="Gene3D" id="3.30.70.270">
    <property type="match status" value="1"/>
</dbReference>
<dbReference type="InterPro" id="IPR000123">
    <property type="entry name" value="Reverse_transcriptase_msDNA"/>
</dbReference>
<evidence type="ECO:0000256" key="7">
    <source>
        <dbReference type="ARBA" id="ARBA00023118"/>
    </source>
</evidence>
<dbReference type="PANTHER" id="PTHR34047:SF8">
    <property type="entry name" value="PROTEIN YKFC"/>
    <property type="match status" value="1"/>
</dbReference>
<evidence type="ECO:0000313" key="11">
    <source>
        <dbReference type="EMBL" id="MST71353.1"/>
    </source>
</evidence>
<keyword evidence="7" id="KW-0051">Antiviral defense</keyword>
<dbReference type="InterPro" id="IPR000477">
    <property type="entry name" value="RT_dom"/>
</dbReference>
<keyword evidence="2 11" id="KW-0808">Transferase</keyword>
<organism evidence="11 12">
    <name type="scientific">Mogibacterium kristiansenii</name>
    <dbReference type="NCBI Taxonomy" id="2606708"/>
    <lineage>
        <taxon>Bacteria</taxon>
        <taxon>Bacillati</taxon>
        <taxon>Bacillota</taxon>
        <taxon>Clostridia</taxon>
        <taxon>Peptostreptococcales</taxon>
        <taxon>Anaerovoracaceae</taxon>
        <taxon>Mogibacterium</taxon>
    </lineage>
</organism>
<evidence type="ECO:0000313" key="12">
    <source>
        <dbReference type="Proteomes" id="UP000469424"/>
    </source>
</evidence>
<keyword evidence="3 11" id="KW-0548">Nucleotidyltransferase</keyword>
<comment type="similarity">
    <text evidence="8">Belongs to the bacterial reverse transcriptase family.</text>
</comment>
<evidence type="ECO:0000256" key="6">
    <source>
        <dbReference type="ARBA" id="ARBA00022918"/>
    </source>
</evidence>
<evidence type="ECO:0000256" key="9">
    <source>
        <dbReference type="ARBA" id="ARBA00048173"/>
    </source>
</evidence>
<evidence type="ECO:0000256" key="1">
    <source>
        <dbReference type="ARBA" id="ARBA00012493"/>
    </source>
</evidence>
<dbReference type="AlphaFoldDB" id="A0A6N7XA43"/>
<dbReference type="GO" id="GO:0046872">
    <property type="term" value="F:metal ion binding"/>
    <property type="evidence" value="ECO:0007669"/>
    <property type="project" value="UniProtKB-KW"/>
</dbReference>
<evidence type="ECO:0000256" key="4">
    <source>
        <dbReference type="ARBA" id="ARBA00022723"/>
    </source>
</evidence>
<dbReference type="EC" id="2.7.7.49" evidence="1"/>
<reference evidence="11 12" key="1">
    <citation type="submission" date="2019-08" db="EMBL/GenBank/DDBJ databases">
        <title>In-depth cultivation of the pig gut microbiome towards novel bacterial diversity and tailored functional studies.</title>
        <authorList>
            <person name="Wylensek D."/>
            <person name="Hitch T.C.A."/>
            <person name="Clavel T."/>
        </authorList>
    </citation>
    <scope>NUCLEOTIDE SEQUENCE [LARGE SCALE GENOMIC DNA]</scope>
    <source>
        <strain evidence="11 12">WCA-MUC-591-APC-4B</strain>
    </source>
</reference>
<dbReference type="EMBL" id="VUNA01000022">
    <property type="protein sequence ID" value="MST71353.1"/>
    <property type="molecule type" value="Genomic_DNA"/>
</dbReference>
<dbReference type="SUPFAM" id="SSF56672">
    <property type="entry name" value="DNA/RNA polymerases"/>
    <property type="match status" value="1"/>
</dbReference>
<feature type="domain" description="Reverse transcriptase" evidence="10">
    <location>
        <begin position="48"/>
        <end position="274"/>
    </location>
</feature>
<evidence type="ECO:0000256" key="5">
    <source>
        <dbReference type="ARBA" id="ARBA00022842"/>
    </source>
</evidence>
<keyword evidence="4" id="KW-0479">Metal-binding</keyword>
<keyword evidence="5" id="KW-0460">Magnesium</keyword>
<dbReference type="CDD" id="cd01651">
    <property type="entry name" value="RT_G2_intron"/>
    <property type="match status" value="1"/>
</dbReference>
<keyword evidence="6 11" id="KW-0695">RNA-directed DNA polymerase</keyword>
<gene>
    <name evidence="11" type="primary">ltrA</name>
    <name evidence="11" type="ORF">FYJ65_08555</name>
</gene>
<dbReference type="Proteomes" id="UP000469424">
    <property type="component" value="Unassembled WGS sequence"/>
</dbReference>
<name>A0A6N7XA43_9FIRM</name>
<evidence type="ECO:0000259" key="10">
    <source>
        <dbReference type="PROSITE" id="PS50878"/>
    </source>
</evidence>
<evidence type="ECO:0000256" key="2">
    <source>
        <dbReference type="ARBA" id="ARBA00022679"/>
    </source>
</evidence>
<proteinExistence type="inferred from homology"/>
<evidence type="ECO:0000256" key="8">
    <source>
        <dbReference type="ARBA" id="ARBA00034120"/>
    </source>
</evidence>
<dbReference type="InterPro" id="IPR043502">
    <property type="entry name" value="DNA/RNA_pol_sf"/>
</dbReference>
<dbReference type="InterPro" id="IPR030931">
    <property type="entry name" value="Group_II_RT_mat"/>
</dbReference>
<accession>A0A6N7XA43</accession>
<dbReference type="RefSeq" id="WP_154554918.1">
    <property type="nucleotide sequence ID" value="NZ_VUNA01000022.1"/>
</dbReference>
<evidence type="ECO:0000256" key="3">
    <source>
        <dbReference type="ARBA" id="ARBA00022695"/>
    </source>
</evidence>
<dbReference type="PANTHER" id="PTHR34047">
    <property type="entry name" value="NUCLEAR INTRON MATURASE 1, MITOCHONDRIAL-RELATED"/>
    <property type="match status" value="1"/>
</dbReference>
<dbReference type="PROSITE" id="PS50878">
    <property type="entry name" value="RT_POL"/>
    <property type="match status" value="1"/>
</dbReference>
<dbReference type="GO" id="GO:0003964">
    <property type="term" value="F:RNA-directed DNA polymerase activity"/>
    <property type="evidence" value="ECO:0007669"/>
    <property type="project" value="UniProtKB-KW"/>
</dbReference>
<dbReference type="Pfam" id="PF00078">
    <property type="entry name" value="RVT_1"/>
    <property type="match status" value="1"/>
</dbReference>
<dbReference type="GO" id="GO:0051607">
    <property type="term" value="P:defense response to virus"/>
    <property type="evidence" value="ECO:0007669"/>
    <property type="project" value="UniProtKB-KW"/>
</dbReference>
<keyword evidence="12" id="KW-1185">Reference proteome</keyword>
<protein>
    <recommendedName>
        <fullName evidence="1">RNA-directed DNA polymerase</fullName>
        <ecNumber evidence="1">2.7.7.49</ecNumber>
    </recommendedName>
</protein>
<dbReference type="PRINTS" id="PR00866">
    <property type="entry name" value="RNADNAPOLMS"/>
</dbReference>
<comment type="caution">
    <text evidence="11">The sequence shown here is derived from an EMBL/GenBank/DDBJ whole genome shotgun (WGS) entry which is preliminary data.</text>
</comment>
<dbReference type="Pfam" id="PF08388">
    <property type="entry name" value="GIIM"/>
    <property type="match status" value="1"/>
</dbReference>
<dbReference type="InterPro" id="IPR051083">
    <property type="entry name" value="GrpII_Intron_Splice-Mob/Def"/>
</dbReference>
<dbReference type="InterPro" id="IPR043128">
    <property type="entry name" value="Rev_trsase/Diguanyl_cyclase"/>
</dbReference>
<dbReference type="GO" id="GO:0003723">
    <property type="term" value="F:RNA binding"/>
    <property type="evidence" value="ECO:0007669"/>
    <property type="project" value="InterPro"/>
</dbReference>
<dbReference type="InterPro" id="IPR013597">
    <property type="entry name" value="Mat_intron_G2"/>
</dbReference>
<comment type="catalytic activity">
    <reaction evidence="9">
        <text>DNA(n) + a 2'-deoxyribonucleoside 5'-triphosphate = DNA(n+1) + diphosphate</text>
        <dbReference type="Rhea" id="RHEA:22508"/>
        <dbReference type="Rhea" id="RHEA-COMP:17339"/>
        <dbReference type="Rhea" id="RHEA-COMP:17340"/>
        <dbReference type="ChEBI" id="CHEBI:33019"/>
        <dbReference type="ChEBI" id="CHEBI:61560"/>
        <dbReference type="ChEBI" id="CHEBI:173112"/>
        <dbReference type="EC" id="2.7.7.49"/>
    </reaction>
</comment>
<dbReference type="NCBIfam" id="TIGR04416">
    <property type="entry name" value="group_II_RT_mat"/>
    <property type="match status" value="1"/>
</dbReference>
<sequence>MELIEWILQDENINKAIKSVKKNKGAYGIDKMSVEELDGYFAKHREEIKSQIRNGKYKPIPVRRVYIPKSNGKKRPLGIPTVVDRVVQQATAQVLSLGYDKYFSEHSYGFRPGRSCQQAIEEALVYLNEGYEWVIDLDIEKYFDTVNHDKLISILRERINDAKTLRLVRQFLQAGVMENGLISPSKEGVPQGGPLSPILSNVYLDKLDQELEARGLHFVRYADDCNIFVKSEMAADRVMKSVTSWLERKLRLKVSATKTKVVRPTKSNFLGFTFWKSKDGWKCKPANDRKKRLYAKTRAILCRRKAVARPMKSTFEQLNWLIRGWINYYRIGSMKIFLEEYGQWLRHKVRVVILKQWKKSRRIYLNLQKLNQIIGCGFTHEEIFKVANSRLGWYRRSGMYVVNFAISPEILGRKTKSRPGLVDPLQYYLSNI</sequence>